<dbReference type="SMART" id="SM00387">
    <property type="entry name" value="HATPase_c"/>
    <property type="match status" value="1"/>
</dbReference>
<gene>
    <name evidence="8" type="ORF">BJG93_33795</name>
</gene>
<dbReference type="CDD" id="cd16917">
    <property type="entry name" value="HATPase_UhpB-NarQ-NarX-like"/>
    <property type="match status" value="1"/>
</dbReference>
<dbReference type="Pfam" id="PF02518">
    <property type="entry name" value="HATPase_c"/>
    <property type="match status" value="1"/>
</dbReference>
<dbReference type="InterPro" id="IPR029016">
    <property type="entry name" value="GAF-like_dom_sf"/>
</dbReference>
<feature type="domain" description="PAC" evidence="7">
    <location>
        <begin position="181"/>
        <end position="230"/>
    </location>
</feature>
<dbReference type="PROSITE" id="PS50109">
    <property type="entry name" value="HIS_KIN"/>
    <property type="match status" value="1"/>
</dbReference>
<dbReference type="InterPro" id="IPR005467">
    <property type="entry name" value="His_kinase_dom"/>
</dbReference>
<dbReference type="InterPro" id="IPR000700">
    <property type="entry name" value="PAS-assoc_C"/>
</dbReference>
<keyword evidence="3" id="KW-0902">Two-component regulatory system</keyword>
<dbReference type="InterPro" id="IPR010921">
    <property type="entry name" value="Trp_repressor/repl_initiator"/>
</dbReference>
<proteinExistence type="predicted"/>
<evidence type="ECO:0000259" key="7">
    <source>
        <dbReference type="PROSITE" id="PS50113"/>
    </source>
</evidence>
<dbReference type="CDD" id="cd00130">
    <property type="entry name" value="PAS"/>
    <property type="match status" value="1"/>
</dbReference>
<dbReference type="PROSITE" id="PS50112">
    <property type="entry name" value="PAS"/>
    <property type="match status" value="1"/>
</dbReference>
<evidence type="ECO:0000256" key="1">
    <source>
        <dbReference type="ARBA" id="ARBA00022679"/>
    </source>
</evidence>
<organism evidence="8">
    <name type="scientific">Paraburkholderia sprentiae WSM5005</name>
    <dbReference type="NCBI Taxonomy" id="754502"/>
    <lineage>
        <taxon>Bacteria</taxon>
        <taxon>Pseudomonadati</taxon>
        <taxon>Pseudomonadota</taxon>
        <taxon>Betaproteobacteria</taxon>
        <taxon>Burkholderiales</taxon>
        <taxon>Burkholderiaceae</taxon>
        <taxon>Paraburkholderia</taxon>
    </lineage>
</organism>
<dbReference type="InterPro" id="IPR035965">
    <property type="entry name" value="PAS-like_dom_sf"/>
</dbReference>
<dbReference type="PROSITE" id="PS50113">
    <property type="entry name" value="PAC"/>
    <property type="match status" value="1"/>
</dbReference>
<dbReference type="InterPro" id="IPR003594">
    <property type="entry name" value="HATPase_dom"/>
</dbReference>
<evidence type="ECO:0008006" key="9">
    <source>
        <dbReference type="Google" id="ProtNLM"/>
    </source>
</evidence>
<dbReference type="NCBIfam" id="TIGR00229">
    <property type="entry name" value="sensory_box"/>
    <property type="match status" value="1"/>
</dbReference>
<evidence type="ECO:0000256" key="4">
    <source>
        <dbReference type="SAM" id="Coils"/>
    </source>
</evidence>
<keyword evidence="1" id="KW-0808">Transferase</keyword>
<dbReference type="SUPFAM" id="SSF48295">
    <property type="entry name" value="TrpR-like"/>
    <property type="match status" value="1"/>
</dbReference>
<evidence type="ECO:0000259" key="5">
    <source>
        <dbReference type="PROSITE" id="PS50109"/>
    </source>
</evidence>
<dbReference type="SUPFAM" id="SSF55781">
    <property type="entry name" value="GAF domain-like"/>
    <property type="match status" value="1"/>
</dbReference>
<dbReference type="SUPFAM" id="SSF55874">
    <property type="entry name" value="ATPase domain of HSP90 chaperone/DNA topoisomerase II/histidine kinase"/>
    <property type="match status" value="1"/>
</dbReference>
<keyword evidence="2" id="KW-0418">Kinase</keyword>
<evidence type="ECO:0000313" key="8">
    <source>
        <dbReference type="EMBL" id="APA90533.1"/>
    </source>
</evidence>
<evidence type="ECO:0000256" key="3">
    <source>
        <dbReference type="ARBA" id="ARBA00023012"/>
    </source>
</evidence>
<feature type="domain" description="PAS" evidence="6">
    <location>
        <begin position="105"/>
        <end position="161"/>
    </location>
</feature>
<dbReference type="Gene3D" id="3.30.565.10">
    <property type="entry name" value="Histidine kinase-like ATPase, C-terminal domain"/>
    <property type="match status" value="1"/>
</dbReference>
<dbReference type="Gene3D" id="3.30.450.20">
    <property type="entry name" value="PAS domain"/>
    <property type="match status" value="1"/>
</dbReference>
<dbReference type="Pfam" id="PF07730">
    <property type="entry name" value="HisKA_3"/>
    <property type="match status" value="1"/>
</dbReference>
<dbReference type="Gene3D" id="1.20.5.1930">
    <property type="match status" value="1"/>
</dbReference>
<dbReference type="Pfam" id="PF13426">
    <property type="entry name" value="PAS_9"/>
    <property type="match status" value="1"/>
</dbReference>
<dbReference type="InterPro" id="IPR036890">
    <property type="entry name" value="HATPase_C_sf"/>
</dbReference>
<protein>
    <recommendedName>
        <fullName evidence="9">Histidine kinase</fullName>
    </recommendedName>
</protein>
<dbReference type="SMART" id="SM00091">
    <property type="entry name" value="PAS"/>
    <property type="match status" value="1"/>
</dbReference>
<feature type="domain" description="Histidine kinase" evidence="5">
    <location>
        <begin position="256"/>
        <end position="446"/>
    </location>
</feature>
<dbReference type="InterPro" id="IPR011712">
    <property type="entry name" value="Sig_transdc_His_kin_sub3_dim/P"/>
</dbReference>
<feature type="coiled-coil region" evidence="4">
    <location>
        <begin position="221"/>
        <end position="255"/>
    </location>
</feature>
<dbReference type="InterPro" id="IPR050482">
    <property type="entry name" value="Sensor_HK_TwoCompSys"/>
</dbReference>
<dbReference type="GO" id="GO:0046983">
    <property type="term" value="F:protein dimerization activity"/>
    <property type="evidence" value="ECO:0007669"/>
    <property type="project" value="InterPro"/>
</dbReference>
<evidence type="ECO:0000256" key="2">
    <source>
        <dbReference type="ARBA" id="ARBA00022777"/>
    </source>
</evidence>
<accession>A0A1I9YWE0</accession>
<dbReference type="PANTHER" id="PTHR24421">
    <property type="entry name" value="NITRATE/NITRITE SENSOR PROTEIN NARX-RELATED"/>
    <property type="match status" value="1"/>
</dbReference>
<dbReference type="GO" id="GO:0000155">
    <property type="term" value="F:phosphorelay sensor kinase activity"/>
    <property type="evidence" value="ECO:0007669"/>
    <property type="project" value="InterPro"/>
</dbReference>
<dbReference type="SUPFAM" id="SSF55785">
    <property type="entry name" value="PYP-like sensor domain (PAS domain)"/>
    <property type="match status" value="1"/>
</dbReference>
<evidence type="ECO:0000259" key="6">
    <source>
        <dbReference type="PROSITE" id="PS50112"/>
    </source>
</evidence>
<dbReference type="GO" id="GO:0016020">
    <property type="term" value="C:membrane"/>
    <property type="evidence" value="ECO:0007669"/>
    <property type="project" value="InterPro"/>
</dbReference>
<keyword evidence="4" id="KW-0175">Coiled coil</keyword>
<geneLocation type="plasmid" evidence="8">
    <name>pl2WSM5005</name>
</geneLocation>
<reference evidence="8" key="1">
    <citation type="submission" date="2016-09" db="EMBL/GenBank/DDBJ databases">
        <title>The Complete Genome of Burkholderia sprentiae wsm5005.</title>
        <authorList>
            <person name="De Meyer S."/>
            <person name="Wang P."/>
            <person name="Terpolilli J."/>
        </authorList>
    </citation>
    <scope>NUCLEOTIDE SEQUENCE [LARGE SCALE GENOMIC DNA]</scope>
    <source>
        <strain evidence="8">WSM5005</strain>
        <plasmid evidence="8">pl2WSM5005</plasmid>
    </source>
</reference>
<keyword evidence="8" id="KW-0614">Plasmid</keyword>
<dbReference type="PANTHER" id="PTHR24421:SF59">
    <property type="entry name" value="OXYGEN SENSOR HISTIDINE KINASE NREB"/>
    <property type="match status" value="1"/>
</dbReference>
<dbReference type="Gene3D" id="3.30.450.40">
    <property type="match status" value="1"/>
</dbReference>
<dbReference type="AlphaFoldDB" id="A0A1I9YWE0"/>
<sequence>MSVQCEERWRREFGQVGKWKSLGGVIRSLWPATRNQKMTKRNRRTHSPALKAKVALAALKGDKTLAELARRRVFAPARIAVLRLLASQAATSLENTRLYRELEQRETKIRRLVDANIIGIFIWDFEGHVLEANDAFLRIVDYDREDLMAGRLRWMDLTPPEWLARDLSQWIPQHKVTGRLEPFEKEYFRKDGSRVPVLIGVATFEAGGNEGVAFVLDLTERKKAEHRLRESYEMLRELTSRRETAREEERKHIAREMHDDLGQHLTALRMRASMLAVQFGKDLPALAEQAQALTALVDNTMRVVRGVIASLRPAALDAGIGAALEWLAAEFNRNPRTVCRLRVQDENLVLNEDRAIVLFRVVQEALTNVARHAAASQVTITLERTPDSCVLEVRDDGQGFDPLATRKRSFGLAGMEERVLMLGGRIVVVSSPGNGCAIIVHLPLFHETGDATDMIYT</sequence>
<dbReference type="EMBL" id="CP017565">
    <property type="protein sequence ID" value="APA90533.1"/>
    <property type="molecule type" value="Genomic_DNA"/>
</dbReference>
<dbReference type="GO" id="GO:0043565">
    <property type="term" value="F:sequence-specific DNA binding"/>
    <property type="evidence" value="ECO:0007669"/>
    <property type="project" value="InterPro"/>
</dbReference>
<name>A0A1I9YWE0_9BURK</name>
<dbReference type="InterPro" id="IPR000014">
    <property type="entry name" value="PAS"/>
</dbReference>